<proteinExistence type="predicted"/>
<evidence type="ECO:0000313" key="2">
    <source>
        <dbReference type="EMBL" id="RIV99863.1"/>
    </source>
</evidence>
<dbReference type="SUPFAM" id="SSF81301">
    <property type="entry name" value="Nucleotidyltransferase"/>
    <property type="match status" value="1"/>
</dbReference>
<reference evidence="2 3" key="1">
    <citation type="submission" date="2018-08" db="EMBL/GenBank/DDBJ databases">
        <title>Vibrio harveyi strains pathogenic to white snook Centropomus viridis Lockington (1877) and potential probiotic bacteria.</title>
        <authorList>
            <person name="Soto-Rodriguez S."/>
            <person name="Gomez-Gil B."/>
            <person name="Lozano-Olvera R."/>
        </authorList>
    </citation>
    <scope>NUCLEOTIDE SEQUENCE [LARGE SCALE GENOMIC DNA]</scope>
    <source>
        <strain evidence="2 3">CAIM 1508</strain>
    </source>
</reference>
<name>A0A8B3DBP6_VIBHA</name>
<feature type="domain" description="RelA/SpoT" evidence="1">
    <location>
        <begin position="45"/>
        <end position="178"/>
    </location>
</feature>
<sequence length="424" mass="49215">MSAVIEDFLEQYNRQYDYYTELARLGSNQLEHELAKRGIKAIVSYRAKKPERLKSKLHQRNSDKEYKKVSDIFDDIVDLAGVRVALYFPSDRDLVDEIVYELFSVNKRKVFPEKTHKPKLEKRFSGYWASHYRVNISDIDKSKQRYKNATFEIQVASVLMHAWSEVEHDLVYKPLSGNLSEEELSILDEINGLVLTGEIALERLQKAMTKRTKESNDISNRYELTSFITNSLNKNYLKKLKLGDTKLLFNYFKDNKDFDSELFSSYLSKVNQSEQETISDQLLSMILNDSVFSRNGDSKLKNYFSHTIGKYTDLSGFESFVKSWIVLEKSVLAVISQFNKHPKKYFTAKFDQLVSNGLLTNQEAEELTSYRRIRNNLLHGVETPPNDELLEACHRVKGFAQKIIASINDEEQKALLTQELSQLN</sequence>
<dbReference type="InterPro" id="IPR007685">
    <property type="entry name" value="RelA_SpoT"/>
</dbReference>
<dbReference type="InterPro" id="IPR043519">
    <property type="entry name" value="NT_sf"/>
</dbReference>
<evidence type="ECO:0000313" key="3">
    <source>
        <dbReference type="Proteomes" id="UP000253437"/>
    </source>
</evidence>
<dbReference type="Gene3D" id="3.30.460.10">
    <property type="entry name" value="Beta Polymerase, domain 2"/>
    <property type="match status" value="1"/>
</dbReference>
<dbReference type="Pfam" id="PF04607">
    <property type="entry name" value="RelA_SpoT"/>
    <property type="match status" value="1"/>
</dbReference>
<gene>
    <name evidence="2" type="ORF">DS957_027730</name>
</gene>
<dbReference type="AlphaFoldDB" id="A0A8B3DBP6"/>
<evidence type="ECO:0000259" key="1">
    <source>
        <dbReference type="SMART" id="SM00954"/>
    </source>
</evidence>
<dbReference type="PANTHER" id="PTHR41773:SF1">
    <property type="entry name" value="RELA_SPOT DOMAIN-CONTAINING PROTEIN"/>
    <property type="match status" value="1"/>
</dbReference>
<dbReference type="GO" id="GO:0015969">
    <property type="term" value="P:guanosine tetraphosphate metabolic process"/>
    <property type="evidence" value="ECO:0007669"/>
    <property type="project" value="InterPro"/>
</dbReference>
<dbReference type="CDD" id="cd05399">
    <property type="entry name" value="NT_Rel-Spo_like"/>
    <property type="match status" value="1"/>
</dbReference>
<dbReference type="RefSeq" id="WP_114093152.1">
    <property type="nucleotide sequence ID" value="NZ_QOUW02000240.1"/>
</dbReference>
<dbReference type="PANTHER" id="PTHR41773">
    <property type="entry name" value="GTP PYROPHOSPHATASE-RELATED"/>
    <property type="match status" value="1"/>
</dbReference>
<organism evidence="2 3">
    <name type="scientific">Vibrio harveyi</name>
    <name type="common">Beneckea harveyi</name>
    <dbReference type="NCBI Taxonomy" id="669"/>
    <lineage>
        <taxon>Bacteria</taxon>
        <taxon>Pseudomonadati</taxon>
        <taxon>Pseudomonadota</taxon>
        <taxon>Gammaproteobacteria</taxon>
        <taxon>Vibrionales</taxon>
        <taxon>Vibrionaceae</taxon>
        <taxon>Vibrio</taxon>
    </lineage>
</organism>
<dbReference type="SMART" id="SM00954">
    <property type="entry name" value="RelA_SpoT"/>
    <property type="match status" value="1"/>
</dbReference>
<accession>A0A8B3DBP6</accession>
<dbReference type="Proteomes" id="UP000253437">
    <property type="component" value="Unassembled WGS sequence"/>
</dbReference>
<protein>
    <submittedName>
        <fullName evidence="2">RelA/SpoT protein</fullName>
    </submittedName>
</protein>
<comment type="caution">
    <text evidence="2">The sequence shown here is derived from an EMBL/GenBank/DDBJ whole genome shotgun (WGS) entry which is preliminary data.</text>
</comment>
<dbReference type="EMBL" id="QOUW02000240">
    <property type="protein sequence ID" value="RIV99863.1"/>
    <property type="molecule type" value="Genomic_DNA"/>
</dbReference>